<dbReference type="PRINTS" id="PR00080">
    <property type="entry name" value="SDRFAMILY"/>
</dbReference>
<dbReference type="FunFam" id="3.40.50.720:FF:000084">
    <property type="entry name" value="Short-chain dehydrogenase reductase"/>
    <property type="match status" value="1"/>
</dbReference>
<dbReference type="InterPro" id="IPR002347">
    <property type="entry name" value="SDR_fam"/>
</dbReference>
<dbReference type="Gene3D" id="3.40.50.720">
    <property type="entry name" value="NAD(P)-binding Rossmann-like Domain"/>
    <property type="match status" value="1"/>
</dbReference>
<proteinExistence type="inferred from homology"/>
<dbReference type="KEGG" id="pda:103713465"/>
<dbReference type="RefSeq" id="XP_008798628.1">
    <property type="nucleotide sequence ID" value="XM_008800406.4"/>
</dbReference>
<dbReference type="OrthoDB" id="294295at2759"/>
<dbReference type="GeneID" id="103713465"/>
<keyword evidence="2" id="KW-1185">Reference proteome</keyword>
<dbReference type="InterPro" id="IPR020904">
    <property type="entry name" value="Sc_DH/Rdtase_CS"/>
</dbReference>
<name>A0A8B7CGB0_PHODC</name>
<protein>
    <submittedName>
        <fullName evidence="3">Short-chain dehydrogenase reductase 4-like</fullName>
    </submittedName>
</protein>
<dbReference type="PROSITE" id="PS00061">
    <property type="entry name" value="ADH_SHORT"/>
    <property type="match status" value="1"/>
</dbReference>
<dbReference type="NCBIfam" id="NF005559">
    <property type="entry name" value="PRK07231.1"/>
    <property type="match status" value="1"/>
</dbReference>
<dbReference type="Pfam" id="PF13561">
    <property type="entry name" value="adh_short_C2"/>
    <property type="match status" value="1"/>
</dbReference>
<accession>A0A8B7CGB0</accession>
<organism evidence="2 3">
    <name type="scientific">Phoenix dactylifera</name>
    <name type="common">Date palm</name>
    <dbReference type="NCBI Taxonomy" id="42345"/>
    <lineage>
        <taxon>Eukaryota</taxon>
        <taxon>Viridiplantae</taxon>
        <taxon>Streptophyta</taxon>
        <taxon>Embryophyta</taxon>
        <taxon>Tracheophyta</taxon>
        <taxon>Spermatophyta</taxon>
        <taxon>Magnoliopsida</taxon>
        <taxon>Liliopsida</taxon>
        <taxon>Arecaceae</taxon>
        <taxon>Coryphoideae</taxon>
        <taxon>Phoeniceae</taxon>
        <taxon>Phoenix</taxon>
    </lineage>
</organism>
<dbReference type="AlphaFoldDB" id="A0A8B7CGB0"/>
<dbReference type="SUPFAM" id="SSF51735">
    <property type="entry name" value="NAD(P)-binding Rossmann-fold domains"/>
    <property type="match status" value="1"/>
</dbReference>
<sequence>MSRPRLEGKVAIITGGASGIGEATARLFASEGALVIIADIQDELGRAVAASIGLDRCAYRHCDVRDEKQLEAAVDFAVRTHGRLDVLFSNAGKVGPVGPILEASLEVWDDVMAVNARGAAAAVKHAARAMVARGTRGSIVCTASVAASRGGAGVAAYVASKHAVLGLVRAAAVELGEHGIRVNCVSPSAVATPLACEHLGGSPSKVEEYGEALSRLKGVVLKTSHIAEAALFLASDESEFITGHDLVVDGGRTVVGQNTRTFLKK</sequence>
<dbReference type="PRINTS" id="PR00081">
    <property type="entry name" value="GDHRDH"/>
</dbReference>
<dbReference type="PANTHER" id="PTHR42820">
    <property type="entry name" value="SHORT-CHAIN DEHYDROGENASE REDUCTASE"/>
    <property type="match status" value="1"/>
</dbReference>
<dbReference type="PANTHER" id="PTHR42820:SF16">
    <property type="entry name" value="SHORT-CHAIN DEHYDROGENASE REDUCTASE 3B"/>
    <property type="match status" value="1"/>
</dbReference>
<comment type="similarity">
    <text evidence="1">Belongs to the short-chain dehydrogenases/reductases (SDR) family.</text>
</comment>
<reference evidence="3" key="1">
    <citation type="submission" date="2025-08" db="UniProtKB">
        <authorList>
            <consortium name="RefSeq"/>
        </authorList>
    </citation>
    <scope>IDENTIFICATION</scope>
    <source>
        <tissue evidence="3">Young leaves</tissue>
    </source>
</reference>
<evidence type="ECO:0000256" key="1">
    <source>
        <dbReference type="ARBA" id="ARBA00006484"/>
    </source>
</evidence>
<gene>
    <name evidence="3" type="primary">LOC103713465</name>
</gene>
<dbReference type="Proteomes" id="UP000228380">
    <property type="component" value="Unplaced"/>
</dbReference>
<evidence type="ECO:0000313" key="3">
    <source>
        <dbReference type="RefSeq" id="XP_008798628.1"/>
    </source>
</evidence>
<evidence type="ECO:0000313" key="2">
    <source>
        <dbReference type="Proteomes" id="UP000228380"/>
    </source>
</evidence>
<dbReference type="InterPro" id="IPR036291">
    <property type="entry name" value="NAD(P)-bd_dom_sf"/>
</dbReference>